<feature type="transmembrane region" description="Helical" evidence="17">
    <location>
        <begin position="108"/>
        <end position="128"/>
    </location>
</feature>
<dbReference type="NCBIfam" id="TIGR00753">
    <property type="entry name" value="undec_PP_bacA"/>
    <property type="match status" value="1"/>
</dbReference>
<dbReference type="GO" id="GO:0008360">
    <property type="term" value="P:regulation of cell shape"/>
    <property type="evidence" value="ECO:0007669"/>
    <property type="project" value="UniProtKB-KW"/>
</dbReference>
<evidence type="ECO:0000256" key="13">
    <source>
        <dbReference type="ARBA" id="ARBA00023316"/>
    </source>
</evidence>
<evidence type="ECO:0000256" key="15">
    <source>
        <dbReference type="ARBA" id="ARBA00032932"/>
    </source>
</evidence>
<reference evidence="18" key="1">
    <citation type="journal article" date="2014" name="Int. J. Syst. Evol. Microbiol.">
        <title>Complete genome sequence of Corynebacterium casei LMG S-19264T (=DSM 44701T), isolated from a smear-ripened cheese.</title>
        <authorList>
            <consortium name="US DOE Joint Genome Institute (JGI-PGF)"/>
            <person name="Walter F."/>
            <person name="Albersmeier A."/>
            <person name="Kalinowski J."/>
            <person name="Ruckert C."/>
        </authorList>
    </citation>
    <scope>NUCLEOTIDE SEQUENCE</scope>
    <source>
        <strain evidence="18">CGMCC 1.15179</strain>
    </source>
</reference>
<comment type="function">
    <text evidence="17">Catalyzes the dephosphorylation of undecaprenyl diphosphate (UPP). Confers resistance to bacitracin.</text>
</comment>
<evidence type="ECO:0000256" key="3">
    <source>
        <dbReference type="ARBA" id="ARBA00012374"/>
    </source>
</evidence>
<accession>A0A8J2VGD8</accession>
<protein>
    <recommendedName>
        <fullName evidence="4 17">Undecaprenyl-diphosphatase</fullName>
        <ecNumber evidence="3 17">3.6.1.27</ecNumber>
    </recommendedName>
    <alternativeName>
        <fullName evidence="15 17">Bacitracin resistance protein</fullName>
    </alternativeName>
    <alternativeName>
        <fullName evidence="14 17">Undecaprenyl pyrophosphate phosphatase</fullName>
    </alternativeName>
</protein>
<sequence length="266" mass="28651">MEIIKAIVLAIVEGLTEFLPVSSTGHMILTAHLMDFQGEKVKTFEIVVQLGSILAVVVVFWRRILSLIGLNTASSESGGSHLNLLHVVIGMLPASLLGLLIHDFIKKYLFSATTVVLSLVVGGVLMMVAENKKTAVKAATLDQVTYKQALGVGLFQCLALWPGFSRSGATISGGLLLGLSRKTAAEFTFIMAVPIMVAASGLDLYKSWDSLSAADFPMFAAGFVTAFIVALLAIVAFLKLVERVSMTVFAVYRFILAAVYSYFFLF</sequence>
<keyword evidence="19" id="KW-1185">Reference proteome</keyword>
<dbReference type="GO" id="GO:0005886">
    <property type="term" value="C:plasma membrane"/>
    <property type="evidence" value="ECO:0007669"/>
    <property type="project" value="UniProtKB-SubCell"/>
</dbReference>
<evidence type="ECO:0000313" key="18">
    <source>
        <dbReference type="EMBL" id="GGE08624.1"/>
    </source>
</evidence>
<dbReference type="PANTHER" id="PTHR30622">
    <property type="entry name" value="UNDECAPRENYL-DIPHOSPHATASE"/>
    <property type="match status" value="1"/>
</dbReference>
<dbReference type="NCBIfam" id="NF001388">
    <property type="entry name" value="PRK00281.1-1"/>
    <property type="match status" value="1"/>
</dbReference>
<proteinExistence type="inferred from homology"/>
<keyword evidence="9 17" id="KW-0573">Peptidoglycan synthesis</keyword>
<dbReference type="InterPro" id="IPR003824">
    <property type="entry name" value="UppP"/>
</dbReference>
<keyword evidence="12 17" id="KW-0046">Antibiotic resistance</keyword>
<dbReference type="GO" id="GO:0050380">
    <property type="term" value="F:undecaprenyl-diphosphatase activity"/>
    <property type="evidence" value="ECO:0007669"/>
    <property type="project" value="UniProtKB-UniRule"/>
</dbReference>
<dbReference type="EMBL" id="BMHQ01000002">
    <property type="protein sequence ID" value="GGE08624.1"/>
    <property type="molecule type" value="Genomic_DNA"/>
</dbReference>
<dbReference type="RefSeq" id="WP_188646545.1">
    <property type="nucleotide sequence ID" value="NZ_BMHQ01000002.1"/>
</dbReference>
<dbReference type="AlphaFoldDB" id="A0A8J2VGD8"/>
<name>A0A8J2VGD8_9BACL</name>
<gene>
    <name evidence="17 18" type="primary">uppP</name>
    <name evidence="18" type="ORF">GCM10011571_07400</name>
</gene>
<feature type="transmembrane region" description="Helical" evidence="17">
    <location>
        <begin position="82"/>
        <end position="102"/>
    </location>
</feature>
<evidence type="ECO:0000256" key="17">
    <source>
        <dbReference type="HAMAP-Rule" id="MF_01006"/>
    </source>
</evidence>
<feature type="transmembrane region" description="Helical" evidence="17">
    <location>
        <begin position="216"/>
        <end position="238"/>
    </location>
</feature>
<feature type="transmembrane region" description="Helical" evidence="17">
    <location>
        <begin position="43"/>
        <end position="61"/>
    </location>
</feature>
<dbReference type="NCBIfam" id="NF001389">
    <property type="entry name" value="PRK00281.1-2"/>
    <property type="match status" value="1"/>
</dbReference>
<evidence type="ECO:0000256" key="4">
    <source>
        <dbReference type="ARBA" id="ARBA00021581"/>
    </source>
</evidence>
<evidence type="ECO:0000256" key="10">
    <source>
        <dbReference type="ARBA" id="ARBA00022989"/>
    </source>
</evidence>
<dbReference type="GO" id="GO:0009252">
    <property type="term" value="P:peptidoglycan biosynthetic process"/>
    <property type="evidence" value="ECO:0007669"/>
    <property type="project" value="UniProtKB-KW"/>
</dbReference>
<dbReference type="NCBIfam" id="NF001390">
    <property type="entry name" value="PRK00281.1-4"/>
    <property type="match status" value="1"/>
</dbReference>
<keyword evidence="13 17" id="KW-0961">Cell wall biogenesis/degradation</keyword>
<evidence type="ECO:0000256" key="11">
    <source>
        <dbReference type="ARBA" id="ARBA00023136"/>
    </source>
</evidence>
<evidence type="ECO:0000256" key="5">
    <source>
        <dbReference type="ARBA" id="ARBA00022475"/>
    </source>
</evidence>
<evidence type="ECO:0000256" key="8">
    <source>
        <dbReference type="ARBA" id="ARBA00022960"/>
    </source>
</evidence>
<evidence type="ECO:0000256" key="9">
    <source>
        <dbReference type="ARBA" id="ARBA00022984"/>
    </source>
</evidence>
<comment type="subcellular location">
    <subcellularLocation>
        <location evidence="1 17">Cell membrane</location>
        <topology evidence="1 17">Multi-pass membrane protein</topology>
    </subcellularLocation>
</comment>
<keyword evidence="11 17" id="KW-0472">Membrane</keyword>
<dbReference type="Pfam" id="PF02673">
    <property type="entry name" value="BacA"/>
    <property type="match status" value="1"/>
</dbReference>
<evidence type="ECO:0000256" key="7">
    <source>
        <dbReference type="ARBA" id="ARBA00022801"/>
    </source>
</evidence>
<evidence type="ECO:0000256" key="14">
    <source>
        <dbReference type="ARBA" id="ARBA00032707"/>
    </source>
</evidence>
<dbReference type="GO" id="GO:0071555">
    <property type="term" value="P:cell wall organization"/>
    <property type="evidence" value="ECO:0007669"/>
    <property type="project" value="UniProtKB-KW"/>
</dbReference>
<feature type="transmembrane region" description="Helical" evidence="17">
    <location>
        <begin position="244"/>
        <end position="265"/>
    </location>
</feature>
<dbReference type="EC" id="3.6.1.27" evidence="3 17"/>
<dbReference type="GO" id="GO:0046677">
    <property type="term" value="P:response to antibiotic"/>
    <property type="evidence" value="ECO:0007669"/>
    <property type="project" value="UniProtKB-UniRule"/>
</dbReference>
<comment type="similarity">
    <text evidence="2 17">Belongs to the UppP family.</text>
</comment>
<dbReference type="PANTHER" id="PTHR30622:SF3">
    <property type="entry name" value="UNDECAPRENYL-DIPHOSPHATASE"/>
    <property type="match status" value="1"/>
</dbReference>
<dbReference type="Proteomes" id="UP000625210">
    <property type="component" value="Unassembled WGS sequence"/>
</dbReference>
<reference evidence="18" key="2">
    <citation type="submission" date="2020-09" db="EMBL/GenBank/DDBJ databases">
        <authorList>
            <person name="Sun Q."/>
            <person name="Zhou Y."/>
        </authorList>
    </citation>
    <scope>NUCLEOTIDE SEQUENCE</scope>
    <source>
        <strain evidence="18">CGMCC 1.15179</strain>
    </source>
</reference>
<evidence type="ECO:0000256" key="2">
    <source>
        <dbReference type="ARBA" id="ARBA00010621"/>
    </source>
</evidence>
<evidence type="ECO:0000256" key="1">
    <source>
        <dbReference type="ARBA" id="ARBA00004651"/>
    </source>
</evidence>
<comment type="catalytic activity">
    <reaction evidence="16 17">
        <text>di-trans,octa-cis-undecaprenyl diphosphate + H2O = di-trans,octa-cis-undecaprenyl phosphate + phosphate + H(+)</text>
        <dbReference type="Rhea" id="RHEA:28094"/>
        <dbReference type="ChEBI" id="CHEBI:15377"/>
        <dbReference type="ChEBI" id="CHEBI:15378"/>
        <dbReference type="ChEBI" id="CHEBI:43474"/>
        <dbReference type="ChEBI" id="CHEBI:58405"/>
        <dbReference type="ChEBI" id="CHEBI:60392"/>
        <dbReference type="EC" id="3.6.1.27"/>
    </reaction>
</comment>
<keyword evidence="10 17" id="KW-1133">Transmembrane helix</keyword>
<keyword evidence="6 17" id="KW-0812">Transmembrane</keyword>
<keyword evidence="8 17" id="KW-0133">Cell shape</keyword>
<organism evidence="18 19">
    <name type="scientific">Marinithermofilum abyssi</name>
    <dbReference type="NCBI Taxonomy" id="1571185"/>
    <lineage>
        <taxon>Bacteria</taxon>
        <taxon>Bacillati</taxon>
        <taxon>Bacillota</taxon>
        <taxon>Bacilli</taxon>
        <taxon>Bacillales</taxon>
        <taxon>Thermoactinomycetaceae</taxon>
        <taxon>Marinithermofilum</taxon>
    </lineage>
</organism>
<comment type="miscellaneous">
    <text evidence="17">Bacitracin is thought to be involved in the inhibition of peptidoglycan synthesis by sequestering undecaprenyl diphosphate, thereby reducing the pool of lipid carrier available.</text>
</comment>
<evidence type="ECO:0000256" key="12">
    <source>
        <dbReference type="ARBA" id="ARBA00023251"/>
    </source>
</evidence>
<evidence type="ECO:0000256" key="6">
    <source>
        <dbReference type="ARBA" id="ARBA00022692"/>
    </source>
</evidence>
<evidence type="ECO:0000313" key="19">
    <source>
        <dbReference type="Proteomes" id="UP000625210"/>
    </source>
</evidence>
<feature type="transmembrane region" description="Helical" evidence="17">
    <location>
        <begin position="184"/>
        <end position="204"/>
    </location>
</feature>
<keyword evidence="7 17" id="KW-0378">Hydrolase</keyword>
<comment type="caution">
    <text evidence="18">The sequence shown here is derived from an EMBL/GenBank/DDBJ whole genome shotgun (WGS) entry which is preliminary data.</text>
</comment>
<dbReference type="HAMAP" id="MF_01006">
    <property type="entry name" value="Undec_diphosphatase"/>
    <property type="match status" value="1"/>
</dbReference>
<evidence type="ECO:0000256" key="16">
    <source>
        <dbReference type="ARBA" id="ARBA00047594"/>
    </source>
</evidence>
<keyword evidence="5 17" id="KW-1003">Cell membrane</keyword>